<dbReference type="GeneID" id="34458245"/>
<dbReference type="AlphaFoldDB" id="A0A1L9VZ44"/>
<dbReference type="Proteomes" id="UP000184300">
    <property type="component" value="Unassembled WGS sequence"/>
</dbReference>
<name>A0A1L9VZ44_ASPGL</name>
<evidence type="ECO:0000313" key="1">
    <source>
        <dbReference type="EMBL" id="OJJ89200.1"/>
    </source>
</evidence>
<protein>
    <submittedName>
        <fullName evidence="1">Uncharacterized protein</fullName>
    </submittedName>
</protein>
<proteinExistence type="predicted"/>
<reference evidence="2" key="1">
    <citation type="journal article" date="2017" name="Genome Biol.">
        <title>Comparative genomics reveals high biological diversity and specific adaptations in the industrially and medically important fungal genus Aspergillus.</title>
        <authorList>
            <person name="de Vries R.P."/>
            <person name="Riley R."/>
            <person name="Wiebenga A."/>
            <person name="Aguilar-Osorio G."/>
            <person name="Amillis S."/>
            <person name="Uchima C.A."/>
            <person name="Anderluh G."/>
            <person name="Asadollahi M."/>
            <person name="Askin M."/>
            <person name="Barry K."/>
            <person name="Battaglia E."/>
            <person name="Bayram O."/>
            <person name="Benocci T."/>
            <person name="Braus-Stromeyer S.A."/>
            <person name="Caldana C."/>
            <person name="Canovas D."/>
            <person name="Cerqueira G.C."/>
            <person name="Chen F."/>
            <person name="Chen W."/>
            <person name="Choi C."/>
            <person name="Clum A."/>
            <person name="Dos Santos R.A."/>
            <person name="Damasio A.R."/>
            <person name="Diallinas G."/>
            <person name="Emri T."/>
            <person name="Fekete E."/>
            <person name="Flipphi M."/>
            <person name="Freyberg S."/>
            <person name="Gallo A."/>
            <person name="Gournas C."/>
            <person name="Habgood R."/>
            <person name="Hainaut M."/>
            <person name="Harispe M.L."/>
            <person name="Henrissat B."/>
            <person name="Hilden K.S."/>
            <person name="Hope R."/>
            <person name="Hossain A."/>
            <person name="Karabika E."/>
            <person name="Karaffa L."/>
            <person name="Karanyi Z."/>
            <person name="Krasevec N."/>
            <person name="Kuo A."/>
            <person name="Kusch H."/>
            <person name="LaButti K."/>
            <person name="Lagendijk E.L."/>
            <person name="Lapidus A."/>
            <person name="Levasseur A."/>
            <person name="Lindquist E."/>
            <person name="Lipzen A."/>
            <person name="Logrieco A.F."/>
            <person name="MacCabe A."/>
            <person name="Maekelae M.R."/>
            <person name="Malavazi I."/>
            <person name="Melin P."/>
            <person name="Meyer V."/>
            <person name="Mielnichuk N."/>
            <person name="Miskei M."/>
            <person name="Molnar A.P."/>
            <person name="Mule G."/>
            <person name="Ngan C.Y."/>
            <person name="Orejas M."/>
            <person name="Orosz E."/>
            <person name="Ouedraogo J.P."/>
            <person name="Overkamp K.M."/>
            <person name="Park H.-S."/>
            <person name="Perrone G."/>
            <person name="Piumi F."/>
            <person name="Punt P.J."/>
            <person name="Ram A.F."/>
            <person name="Ramon A."/>
            <person name="Rauscher S."/>
            <person name="Record E."/>
            <person name="Riano-Pachon D.M."/>
            <person name="Robert V."/>
            <person name="Roehrig J."/>
            <person name="Ruller R."/>
            <person name="Salamov A."/>
            <person name="Salih N.S."/>
            <person name="Samson R.A."/>
            <person name="Sandor E."/>
            <person name="Sanguinetti M."/>
            <person name="Schuetze T."/>
            <person name="Sepcic K."/>
            <person name="Shelest E."/>
            <person name="Sherlock G."/>
            <person name="Sophianopoulou V."/>
            <person name="Squina F.M."/>
            <person name="Sun H."/>
            <person name="Susca A."/>
            <person name="Todd R.B."/>
            <person name="Tsang A."/>
            <person name="Unkles S.E."/>
            <person name="van de Wiele N."/>
            <person name="van Rossen-Uffink D."/>
            <person name="Oliveira J.V."/>
            <person name="Vesth T.C."/>
            <person name="Visser J."/>
            <person name="Yu J.-H."/>
            <person name="Zhou M."/>
            <person name="Andersen M.R."/>
            <person name="Archer D.B."/>
            <person name="Baker S.E."/>
            <person name="Benoit I."/>
            <person name="Brakhage A.A."/>
            <person name="Braus G.H."/>
            <person name="Fischer R."/>
            <person name="Frisvad J.C."/>
            <person name="Goldman G.H."/>
            <person name="Houbraken J."/>
            <person name="Oakley B."/>
            <person name="Pocsi I."/>
            <person name="Scazzocchio C."/>
            <person name="Seiboth B."/>
            <person name="vanKuyk P.A."/>
            <person name="Wortman J."/>
            <person name="Dyer P.S."/>
            <person name="Grigoriev I.V."/>
        </authorList>
    </citation>
    <scope>NUCLEOTIDE SEQUENCE [LARGE SCALE GENOMIC DNA]</scope>
    <source>
        <strain evidence="2">CBS 516.65</strain>
    </source>
</reference>
<sequence>MTMPIPKKDEGGWVFIDRLAWIRSFHIPIMHSSNPDYPELCTFLHVNFALDKTVNIFHDFGNETRPVQFTMDKSTGIHIDHEWAIAISVPGLVKLLAIPLEFRKGNVYSTKNIMMVKSSELQTKYRIDRHYSDDTDLAFEKVLSPNVGIDLQPILNAPEFWWKTFIRNSTTIALGFIPIVGPIAAASFQLIWTADDEPENLIRELRNQMQTVDLTMGLIDELKRDLKEVNGNIAKDINGVLDTSASHSYCRKSPTGDVGIISALVLLSCRPKRHYVWDLIVDFVLP</sequence>
<dbReference type="VEuPathDB" id="FungiDB:ASPGLDRAFT_1489566"/>
<gene>
    <name evidence="1" type="ORF">ASPGLDRAFT_1489566</name>
</gene>
<accession>A0A1L9VZ44</accession>
<evidence type="ECO:0000313" key="2">
    <source>
        <dbReference type="Proteomes" id="UP000184300"/>
    </source>
</evidence>
<dbReference type="RefSeq" id="XP_022405862.1">
    <property type="nucleotide sequence ID" value="XM_022541984.1"/>
</dbReference>
<dbReference type="STRING" id="1160497.A0A1L9VZ44"/>
<dbReference type="EMBL" id="KV878888">
    <property type="protein sequence ID" value="OJJ89200.1"/>
    <property type="molecule type" value="Genomic_DNA"/>
</dbReference>
<dbReference type="OrthoDB" id="4510536at2759"/>
<keyword evidence="2" id="KW-1185">Reference proteome</keyword>
<organism evidence="1 2">
    <name type="scientific">Aspergillus glaucus CBS 516.65</name>
    <dbReference type="NCBI Taxonomy" id="1160497"/>
    <lineage>
        <taxon>Eukaryota</taxon>
        <taxon>Fungi</taxon>
        <taxon>Dikarya</taxon>
        <taxon>Ascomycota</taxon>
        <taxon>Pezizomycotina</taxon>
        <taxon>Eurotiomycetes</taxon>
        <taxon>Eurotiomycetidae</taxon>
        <taxon>Eurotiales</taxon>
        <taxon>Aspergillaceae</taxon>
        <taxon>Aspergillus</taxon>
        <taxon>Aspergillus subgen. Aspergillus</taxon>
    </lineage>
</organism>